<protein>
    <submittedName>
        <fullName evidence="2">Uncharacterized protein</fullName>
    </submittedName>
</protein>
<reference evidence="2 3" key="1">
    <citation type="journal article" date="2018" name="Sci. Rep.">
        <title>Comparative genomics provides insights into the lifestyle and reveals functional heterogeneity of dark septate endophytic fungi.</title>
        <authorList>
            <person name="Knapp D.G."/>
            <person name="Nemeth J.B."/>
            <person name="Barry K."/>
            <person name="Hainaut M."/>
            <person name="Henrissat B."/>
            <person name="Johnson J."/>
            <person name="Kuo A."/>
            <person name="Lim J.H.P."/>
            <person name="Lipzen A."/>
            <person name="Nolan M."/>
            <person name="Ohm R.A."/>
            <person name="Tamas L."/>
            <person name="Grigoriev I.V."/>
            <person name="Spatafora J.W."/>
            <person name="Nagy L.G."/>
            <person name="Kovacs G.M."/>
        </authorList>
    </citation>
    <scope>NUCLEOTIDE SEQUENCE [LARGE SCALE GENOMIC DNA]</scope>
    <source>
        <strain evidence="2 3">DSE2036</strain>
    </source>
</reference>
<evidence type="ECO:0000256" key="1">
    <source>
        <dbReference type="SAM" id="MobiDB-lite"/>
    </source>
</evidence>
<dbReference type="Proteomes" id="UP000244855">
    <property type="component" value="Unassembled WGS sequence"/>
</dbReference>
<proteinExistence type="predicted"/>
<dbReference type="EMBL" id="KZ805373">
    <property type="protein sequence ID" value="PVI00480.1"/>
    <property type="molecule type" value="Genomic_DNA"/>
</dbReference>
<feature type="compositionally biased region" description="Low complexity" evidence="1">
    <location>
        <begin position="186"/>
        <end position="205"/>
    </location>
</feature>
<feature type="region of interest" description="Disordered" evidence="1">
    <location>
        <begin position="79"/>
        <end position="142"/>
    </location>
</feature>
<dbReference type="AlphaFoldDB" id="A0A2V1DUE7"/>
<evidence type="ECO:0000313" key="2">
    <source>
        <dbReference type="EMBL" id="PVI00480.1"/>
    </source>
</evidence>
<feature type="compositionally biased region" description="Low complexity" evidence="1">
    <location>
        <begin position="114"/>
        <end position="123"/>
    </location>
</feature>
<evidence type="ECO:0000313" key="3">
    <source>
        <dbReference type="Proteomes" id="UP000244855"/>
    </source>
</evidence>
<feature type="region of interest" description="Disordered" evidence="1">
    <location>
        <begin position="154"/>
        <end position="220"/>
    </location>
</feature>
<organism evidence="2 3">
    <name type="scientific">Periconia macrospinosa</name>
    <dbReference type="NCBI Taxonomy" id="97972"/>
    <lineage>
        <taxon>Eukaryota</taxon>
        <taxon>Fungi</taxon>
        <taxon>Dikarya</taxon>
        <taxon>Ascomycota</taxon>
        <taxon>Pezizomycotina</taxon>
        <taxon>Dothideomycetes</taxon>
        <taxon>Pleosporomycetidae</taxon>
        <taxon>Pleosporales</taxon>
        <taxon>Massarineae</taxon>
        <taxon>Periconiaceae</taxon>
        <taxon>Periconia</taxon>
    </lineage>
</organism>
<keyword evidence="3" id="KW-1185">Reference proteome</keyword>
<accession>A0A2V1DUE7</accession>
<gene>
    <name evidence="2" type="ORF">DM02DRAFT_394379</name>
</gene>
<sequence>MQSQPRTHLPSHPVCKALCLPPQCTNDIVARLYFALVTCNTHDHEPVRDTPLNPHSLYAYCLTIVTHCLPTHNLYRPPQFPTTNIHHSPNPDPPPPKRPKCSGGSSAPGPPPATTTTTTTMPTTPTPNPHPHPPPSPRPRLYPQLTQTLAQALPTSASRCPPTRRRPSSPSPSSSGVATGARRPTKPSAASSSSTAAGSTPSAPSVCRSRGAAMPCCSRS</sequence>
<feature type="compositionally biased region" description="Pro residues" evidence="1">
    <location>
        <begin position="124"/>
        <end position="140"/>
    </location>
</feature>
<name>A0A2V1DUE7_9PLEO</name>